<name>A0ACA9QBA3_9GLOM</name>
<reference evidence="1" key="1">
    <citation type="submission" date="2021-06" db="EMBL/GenBank/DDBJ databases">
        <authorList>
            <person name="Kallberg Y."/>
            <person name="Tangrot J."/>
            <person name="Rosling A."/>
        </authorList>
    </citation>
    <scope>NUCLEOTIDE SEQUENCE</scope>
    <source>
        <strain evidence="1">IL203A</strain>
    </source>
</reference>
<gene>
    <name evidence="1" type="ORF">DHETER_LOCUS14240</name>
</gene>
<feature type="non-terminal residue" evidence="1">
    <location>
        <position position="63"/>
    </location>
</feature>
<evidence type="ECO:0000313" key="2">
    <source>
        <dbReference type="Proteomes" id="UP000789702"/>
    </source>
</evidence>
<evidence type="ECO:0000313" key="1">
    <source>
        <dbReference type="EMBL" id="CAG8744203.1"/>
    </source>
</evidence>
<comment type="caution">
    <text evidence="1">The sequence shown here is derived from an EMBL/GenBank/DDBJ whole genome shotgun (WGS) entry which is preliminary data.</text>
</comment>
<sequence>HLQEGNSQGKTRAISTNITALQLIEISKEEINNSMEIDKENPTIDIKRQNLALNKGSLGRFQT</sequence>
<proteinExistence type="predicted"/>
<accession>A0ACA9QBA3</accession>
<dbReference type="EMBL" id="CAJVPU010042724">
    <property type="protein sequence ID" value="CAG8744203.1"/>
    <property type="molecule type" value="Genomic_DNA"/>
</dbReference>
<organism evidence="1 2">
    <name type="scientific">Dentiscutata heterogama</name>
    <dbReference type="NCBI Taxonomy" id="1316150"/>
    <lineage>
        <taxon>Eukaryota</taxon>
        <taxon>Fungi</taxon>
        <taxon>Fungi incertae sedis</taxon>
        <taxon>Mucoromycota</taxon>
        <taxon>Glomeromycotina</taxon>
        <taxon>Glomeromycetes</taxon>
        <taxon>Diversisporales</taxon>
        <taxon>Gigasporaceae</taxon>
        <taxon>Dentiscutata</taxon>
    </lineage>
</organism>
<protein>
    <submittedName>
        <fullName evidence="1">1394_t:CDS:1</fullName>
    </submittedName>
</protein>
<dbReference type="Proteomes" id="UP000789702">
    <property type="component" value="Unassembled WGS sequence"/>
</dbReference>
<feature type="non-terminal residue" evidence="1">
    <location>
        <position position="1"/>
    </location>
</feature>
<keyword evidence="2" id="KW-1185">Reference proteome</keyword>